<reference evidence="2 3" key="1">
    <citation type="submission" date="2016-04" db="EMBL/GenBank/DDBJ databases">
        <title>A degradative enzymes factory behind the ericoid mycorrhizal symbiosis.</title>
        <authorList>
            <consortium name="DOE Joint Genome Institute"/>
            <person name="Martino E."/>
            <person name="Morin E."/>
            <person name="Grelet G."/>
            <person name="Kuo A."/>
            <person name="Kohler A."/>
            <person name="Daghino S."/>
            <person name="Barry K."/>
            <person name="Choi C."/>
            <person name="Cichocki N."/>
            <person name="Clum A."/>
            <person name="Copeland A."/>
            <person name="Hainaut M."/>
            <person name="Haridas S."/>
            <person name="Labutti K."/>
            <person name="Lindquist E."/>
            <person name="Lipzen A."/>
            <person name="Khouja H.-R."/>
            <person name="Murat C."/>
            <person name="Ohm R."/>
            <person name="Olson A."/>
            <person name="Spatafora J."/>
            <person name="Veneault-Fourrey C."/>
            <person name="Henrissat B."/>
            <person name="Grigoriev I."/>
            <person name="Martin F."/>
            <person name="Perotto S."/>
        </authorList>
    </citation>
    <scope>NUCLEOTIDE SEQUENCE [LARGE SCALE GENOMIC DNA]</scope>
    <source>
        <strain evidence="2 3">E</strain>
    </source>
</reference>
<dbReference type="InterPro" id="IPR052895">
    <property type="entry name" value="HetReg/Transcr_Mod"/>
</dbReference>
<keyword evidence="3" id="KW-1185">Reference proteome</keyword>
<sequence>MEYTPLREDLDEIRVITILPTSADGLVHCTIEVVSLTDRNERGENHEATEAPAPSQYRFKWGDYACLSYTWGDPTKTASIIANSVQIQVPTNLEACLQTMQNRSMFGARFKVWIDAISINQRDTAERGLQVGKMRELYTVAWSVVIWLGAECSDSQKAIDLLEKLSRYYDHGDKDERNIPNLNLEIEALRSSLKNDPEYLGRGSWVALREFLSRPYWDRLWIIQEVLISASKTVLCGSRSINWDILCKGIGTIHQSLFVMKNDLLDHDQKVCEKTYLEPWSTKNLHRVLKDLWLLGEELKQKSNSIYLPSKRADSHPRFQFHRKPLDIHRLLEISKQSLGSDARDRFYGLLAIVEPEFASQIRPSYAIDAGAAFNMVAKTHIQTYNSLEILREANPWGGNDSASWAPDWTWQGRNRFKMHLVPYNASGSTPSSARFLDQDKTLICSGVIIDKIDGLGLRRREARGGVNHAAELWEFKADTMVQPQATSRSEIEMEQLKLNLCRALTRDRPWEIPNNESTWHLAVLNLPADEDTALKEFSARGPGWEYLASERNYYQRWSLWRKAHAEFMICGHRLDEFFMDHVPDDALHDDYSAAYNAAKGSSQAQRLVVTEKNRIGWVTDNNDGGAEDQVMRGDLFCVVFGCSTPIVIRPNPNGFVVLGEGYLQGVMEGEALQMVEDGELCIQDLKFY</sequence>
<name>A0A2J6SZN9_9HELO</name>
<dbReference type="RefSeq" id="XP_024733154.1">
    <property type="nucleotide sequence ID" value="XM_024878364.1"/>
</dbReference>
<dbReference type="EMBL" id="KZ613848">
    <property type="protein sequence ID" value="PMD56250.1"/>
    <property type="molecule type" value="Genomic_DNA"/>
</dbReference>
<dbReference type="InterPro" id="IPR010730">
    <property type="entry name" value="HET"/>
</dbReference>
<feature type="domain" description="Heterokaryon incompatibility" evidence="1">
    <location>
        <begin position="64"/>
        <end position="225"/>
    </location>
</feature>
<proteinExistence type="predicted"/>
<dbReference type="OrthoDB" id="4850726at2759"/>
<organism evidence="2 3">
    <name type="scientific">Hyaloscypha bicolor E</name>
    <dbReference type="NCBI Taxonomy" id="1095630"/>
    <lineage>
        <taxon>Eukaryota</taxon>
        <taxon>Fungi</taxon>
        <taxon>Dikarya</taxon>
        <taxon>Ascomycota</taxon>
        <taxon>Pezizomycotina</taxon>
        <taxon>Leotiomycetes</taxon>
        <taxon>Helotiales</taxon>
        <taxon>Hyaloscyphaceae</taxon>
        <taxon>Hyaloscypha</taxon>
        <taxon>Hyaloscypha bicolor</taxon>
    </lineage>
</organism>
<dbReference type="Proteomes" id="UP000235371">
    <property type="component" value="Unassembled WGS sequence"/>
</dbReference>
<dbReference type="STRING" id="1095630.A0A2J6SZN9"/>
<gene>
    <name evidence="2" type="ORF">K444DRAFT_594661</name>
</gene>
<protein>
    <submittedName>
        <fullName evidence="2">HET-domain-containing protein</fullName>
    </submittedName>
</protein>
<evidence type="ECO:0000259" key="1">
    <source>
        <dbReference type="Pfam" id="PF06985"/>
    </source>
</evidence>
<dbReference type="Pfam" id="PF06985">
    <property type="entry name" value="HET"/>
    <property type="match status" value="1"/>
</dbReference>
<dbReference type="PANTHER" id="PTHR24148:SF73">
    <property type="entry name" value="HET DOMAIN PROTEIN (AFU_ORTHOLOGUE AFUA_8G01020)"/>
    <property type="match status" value="1"/>
</dbReference>
<evidence type="ECO:0000313" key="3">
    <source>
        <dbReference type="Proteomes" id="UP000235371"/>
    </source>
</evidence>
<dbReference type="PANTHER" id="PTHR24148">
    <property type="entry name" value="ANKYRIN REPEAT DOMAIN-CONTAINING PROTEIN 39 HOMOLOG-RELATED"/>
    <property type="match status" value="1"/>
</dbReference>
<evidence type="ECO:0000313" key="2">
    <source>
        <dbReference type="EMBL" id="PMD56250.1"/>
    </source>
</evidence>
<dbReference type="InParanoid" id="A0A2J6SZN9"/>
<accession>A0A2J6SZN9</accession>
<dbReference type="GeneID" id="36586441"/>
<dbReference type="AlphaFoldDB" id="A0A2J6SZN9"/>